<name>A0A645EE97_9ZZZZ</name>
<organism evidence="2">
    <name type="scientific">bioreactor metagenome</name>
    <dbReference type="NCBI Taxonomy" id="1076179"/>
    <lineage>
        <taxon>unclassified sequences</taxon>
        <taxon>metagenomes</taxon>
        <taxon>ecological metagenomes</taxon>
    </lineage>
</organism>
<comment type="caution">
    <text evidence="2">The sequence shown here is derived from an EMBL/GenBank/DDBJ whole genome shotgun (WGS) entry which is preliminary data.</text>
</comment>
<gene>
    <name evidence="2" type="ORF">SDC9_146793</name>
</gene>
<evidence type="ECO:0000256" key="1">
    <source>
        <dbReference type="SAM" id="MobiDB-lite"/>
    </source>
</evidence>
<feature type="compositionally biased region" description="Polar residues" evidence="1">
    <location>
        <begin position="86"/>
        <end position="95"/>
    </location>
</feature>
<feature type="compositionally biased region" description="Basic and acidic residues" evidence="1">
    <location>
        <begin position="10"/>
        <end position="28"/>
    </location>
</feature>
<proteinExistence type="predicted"/>
<protein>
    <submittedName>
        <fullName evidence="2">Uncharacterized protein</fullName>
    </submittedName>
</protein>
<evidence type="ECO:0000313" key="2">
    <source>
        <dbReference type="EMBL" id="MPM99601.1"/>
    </source>
</evidence>
<reference evidence="2" key="1">
    <citation type="submission" date="2019-08" db="EMBL/GenBank/DDBJ databases">
        <authorList>
            <person name="Kucharzyk K."/>
            <person name="Murdoch R.W."/>
            <person name="Higgins S."/>
            <person name="Loffler F."/>
        </authorList>
    </citation>
    <scope>NUCLEOTIDE SEQUENCE</scope>
</reference>
<accession>A0A645EE97</accession>
<feature type="region of interest" description="Disordered" evidence="1">
    <location>
        <begin position="1"/>
        <end position="95"/>
    </location>
</feature>
<dbReference type="EMBL" id="VSSQ01045690">
    <property type="protein sequence ID" value="MPM99601.1"/>
    <property type="molecule type" value="Genomic_DNA"/>
</dbReference>
<dbReference type="AlphaFoldDB" id="A0A645EE97"/>
<sequence length="95" mass="10251">MNRVHAGLDGNRKQDGCCHQDDGGHVHDGSQNQHQYVQDEHNQQGIAGKAENTVGNHLRQAQVGKQPAEHLGGGDEDHDDGQGAQRSLNQMPNLG</sequence>